<organism evidence="1 2">
    <name type="scientific">Petralouisia muris</name>
    <dbReference type="NCBI Taxonomy" id="3032872"/>
    <lineage>
        <taxon>Bacteria</taxon>
        <taxon>Bacillati</taxon>
        <taxon>Bacillota</taxon>
        <taxon>Clostridia</taxon>
        <taxon>Lachnospirales</taxon>
        <taxon>Lachnospiraceae</taxon>
        <taxon>Petralouisia</taxon>
    </lineage>
</organism>
<name>A0AC61RWD3_9FIRM</name>
<keyword evidence="2" id="KW-1185">Reference proteome</keyword>
<evidence type="ECO:0000313" key="2">
    <source>
        <dbReference type="Proteomes" id="UP000304953"/>
    </source>
</evidence>
<reference evidence="1" key="1">
    <citation type="submission" date="2019-04" db="EMBL/GenBank/DDBJ databases">
        <title>Microbes associate with the intestines of laboratory mice.</title>
        <authorList>
            <person name="Navarre W."/>
            <person name="Wong E."/>
            <person name="Huang K."/>
            <person name="Tropini C."/>
            <person name="Ng K."/>
            <person name="Yu B."/>
        </authorList>
    </citation>
    <scope>NUCLEOTIDE SEQUENCE</scope>
    <source>
        <strain evidence="1">NM01_1-7b</strain>
    </source>
</reference>
<comment type="caution">
    <text evidence="1">The sequence shown here is derived from an EMBL/GenBank/DDBJ whole genome shotgun (WGS) entry which is preliminary data.</text>
</comment>
<dbReference type="Proteomes" id="UP000304953">
    <property type="component" value="Unassembled WGS sequence"/>
</dbReference>
<protein>
    <submittedName>
        <fullName evidence="1">Uncharacterized protein</fullName>
    </submittedName>
</protein>
<accession>A0AC61RWD3</accession>
<dbReference type="EMBL" id="SRYA01000020">
    <property type="protein sequence ID" value="TGY96089.1"/>
    <property type="molecule type" value="Genomic_DNA"/>
</dbReference>
<sequence length="1041" mass="116312">MNIRIDNSNLAEITRTNNNVEIKGNVTVTTQETTTEQVEKDTGRVTSVQQTRVEVPVCPAESQIEKIQQDAENAQTELMQQKMEVVSNTMSEKDCEKMGEDGFSVNGTEIETIVTEIDKIKMELAKAGVDISVFGDELSQEQLEALAGSPGLASQLEAVLRQADLPATEENISDCMETVQQAADLVNCTDEAVKYLLEHDLPPTVENLYKAQYSTSYGTAGAAAADVFVDDNLRAQVEQIISRSGLSVNEETIGCSQWMLDHQIPLTEENLKYAMDLKNLQLPPKPDQLAGAMMEAVAEGGRPMDAVVLEGYSDSERARQAAQTVSQATEAQVWSVVQEGLPLTIENLQAAQNTEKQQGKDSGQPFSNPQDVPDYAREDMEFLTAKRQLEETRLMMTAQANYALLKQGISIETKPLEELVEQLKSLEDQYYKSLLSQNGIPATAENTEVFAQTMEKTRELAQAPASILGNIRTNEDGIPAMHETGMSEQAKMERAGEAYETLRTEPRKDMGDSIQKAFRNVDDILKDLGLETTEANQRAVRILAYNQMEINPESIAEIKAADQKVQNMFQNLSPSVVMEMIREGVNPLELDVEQLNSKAQEIKNRMEDASEEKFSKYLWKLEQNQQITSEQRDSYIGIYRLLNQIDKTDGAVVGALVHQGADLTMKNLLSAVRTNRNPGINVSVDDNFGEADVIQSQELSISQQIEAAYQTDCAKEAFDMVTPEGLQQAEAGGAGKTWEEMTPEELLWQLREAPADEEAERAYYKEQLREFAGAKEAEAQVLQMLSGRDMPVTAYNIMAASQMLHNRNGIFKTLFDPRNLDKEVNFEEVKEEIIKEFGEAVKTPEEMAEAQEKLADLAENVMKTMIESEDVGSLDIRNMKIMQQQIELGARMAKEENYAVPVLVADELTNVQLKIVRGKRERGRVDICFETPKLGKVSASFQVQKDSIKGYLVSDSPETIEELRNHEANLRERVSQDEGQTWDMNMICSEHLDFSNIFSKEKGMGDSEQTAEEQQVQTRTLYGVARAFLEEVKQTGQNMQP</sequence>
<evidence type="ECO:0000313" key="1">
    <source>
        <dbReference type="EMBL" id="TGY96089.1"/>
    </source>
</evidence>
<gene>
    <name evidence="1" type="ORF">E5329_11495</name>
</gene>
<proteinExistence type="predicted"/>